<evidence type="ECO:0000313" key="6">
    <source>
        <dbReference type="EMBL" id="MEW9807806.1"/>
    </source>
</evidence>
<evidence type="ECO:0000313" key="7">
    <source>
        <dbReference type="Proteomes" id="UP001556196"/>
    </source>
</evidence>
<evidence type="ECO:0000256" key="3">
    <source>
        <dbReference type="ARBA" id="ARBA00023002"/>
    </source>
</evidence>
<dbReference type="Proteomes" id="UP001556196">
    <property type="component" value="Unassembled WGS sequence"/>
</dbReference>
<dbReference type="InterPro" id="IPR050172">
    <property type="entry name" value="SsuD_RutA_monooxygenase"/>
</dbReference>
<accession>A0ABV3R3K7</accession>
<name>A0ABV3R3K7_9HYPH</name>
<dbReference type="InterPro" id="IPR011251">
    <property type="entry name" value="Luciferase-like_dom"/>
</dbReference>
<dbReference type="SUPFAM" id="SSF51679">
    <property type="entry name" value="Bacterial luciferase-like"/>
    <property type="match status" value="1"/>
</dbReference>
<dbReference type="EMBL" id="JBFOCI010000005">
    <property type="protein sequence ID" value="MEW9807806.1"/>
    <property type="molecule type" value="Genomic_DNA"/>
</dbReference>
<dbReference type="PANTHER" id="PTHR42847">
    <property type="entry name" value="ALKANESULFONATE MONOOXYGENASE"/>
    <property type="match status" value="1"/>
</dbReference>
<protein>
    <submittedName>
        <fullName evidence="6">LLM class flavin-dependent oxidoreductase</fullName>
        <ecNumber evidence="6">1.-.-.-</ecNumber>
    </submittedName>
</protein>
<evidence type="ECO:0000256" key="4">
    <source>
        <dbReference type="ARBA" id="ARBA00023033"/>
    </source>
</evidence>
<evidence type="ECO:0000256" key="1">
    <source>
        <dbReference type="ARBA" id="ARBA00022630"/>
    </source>
</evidence>
<keyword evidence="1" id="KW-0285">Flavoprotein</keyword>
<organism evidence="6 7">
    <name type="scientific">Mesorhizobium marinum</name>
    <dbReference type="NCBI Taxonomy" id="3228790"/>
    <lineage>
        <taxon>Bacteria</taxon>
        <taxon>Pseudomonadati</taxon>
        <taxon>Pseudomonadota</taxon>
        <taxon>Alphaproteobacteria</taxon>
        <taxon>Hyphomicrobiales</taxon>
        <taxon>Phyllobacteriaceae</taxon>
        <taxon>Mesorhizobium</taxon>
    </lineage>
</organism>
<dbReference type="NCBIfam" id="TIGR03619">
    <property type="entry name" value="F420_Rv2161c"/>
    <property type="match status" value="1"/>
</dbReference>
<dbReference type="InterPro" id="IPR019921">
    <property type="entry name" value="Lucif-like_OxRdtase_Rv2161c"/>
</dbReference>
<keyword evidence="3 6" id="KW-0560">Oxidoreductase</keyword>
<gene>
    <name evidence="6" type="ORF">ABUE31_17595</name>
</gene>
<evidence type="ECO:0000259" key="5">
    <source>
        <dbReference type="Pfam" id="PF00296"/>
    </source>
</evidence>
<feature type="domain" description="Luciferase-like" evidence="5">
    <location>
        <begin position="17"/>
        <end position="288"/>
    </location>
</feature>
<dbReference type="GO" id="GO:0016491">
    <property type="term" value="F:oxidoreductase activity"/>
    <property type="evidence" value="ECO:0007669"/>
    <property type="project" value="UniProtKB-KW"/>
</dbReference>
<reference evidence="6 7" key="1">
    <citation type="submission" date="2024-06" db="EMBL/GenBank/DDBJ databases">
        <authorList>
            <person name="Tuo L."/>
        </authorList>
    </citation>
    <scope>NUCLEOTIDE SEQUENCE [LARGE SCALE GENOMIC DNA]</scope>
    <source>
        <strain evidence="6 7">ZMM04-5</strain>
    </source>
</reference>
<keyword evidence="2" id="KW-0288">FMN</keyword>
<dbReference type="Gene3D" id="3.20.20.30">
    <property type="entry name" value="Luciferase-like domain"/>
    <property type="match status" value="1"/>
</dbReference>
<dbReference type="RefSeq" id="WP_367724987.1">
    <property type="nucleotide sequence ID" value="NZ_JBFOCH010000045.1"/>
</dbReference>
<evidence type="ECO:0000256" key="2">
    <source>
        <dbReference type="ARBA" id="ARBA00022643"/>
    </source>
</evidence>
<dbReference type="InterPro" id="IPR036661">
    <property type="entry name" value="Luciferase-like_sf"/>
</dbReference>
<keyword evidence="4" id="KW-0503">Monooxygenase</keyword>
<keyword evidence="7" id="KW-1185">Reference proteome</keyword>
<sequence>MTELSNTFGVAARNFKAYPEMPNARELVDYGVWVEELGYDSVWVWDHMLLGVDPNFPIIDSLTVLTGIAARTKKIKMGTGILVLPLRNPVALAKQLSSMDQLSEGRLVMGMASGWYKREFDAVGVPFNQRGKIMDENLEIMRRLWTEEQVTGEYMNHNISKAVMYPKPFQKEIPILIGGYVDRVLQRAATVGDGWLTYFYRAEDFKKSWDKIRNFATEAGKDPDTLKNASQLPIMIGKSKQAVEADMMDWLNKEWDFPEHSDCTRESAVMGSVDECVEQLRAHIDAGVQKIIFVPYKYQREQVETIAKEIIPRLKAYKAG</sequence>
<dbReference type="Pfam" id="PF00296">
    <property type="entry name" value="Bac_luciferase"/>
    <property type="match status" value="1"/>
</dbReference>
<dbReference type="PANTHER" id="PTHR42847:SF4">
    <property type="entry name" value="ALKANESULFONATE MONOOXYGENASE-RELATED"/>
    <property type="match status" value="1"/>
</dbReference>
<proteinExistence type="predicted"/>
<dbReference type="EC" id="1.-.-.-" evidence="6"/>
<comment type="caution">
    <text evidence="6">The sequence shown here is derived from an EMBL/GenBank/DDBJ whole genome shotgun (WGS) entry which is preliminary data.</text>
</comment>